<dbReference type="Proteomes" id="UP000269945">
    <property type="component" value="Unassembled WGS sequence"/>
</dbReference>
<reference evidence="1 2" key="1">
    <citation type="submission" date="2018-10" db="EMBL/GenBank/DDBJ databases">
        <authorList>
            <person name="Ekblom R."/>
            <person name="Jareborg N."/>
        </authorList>
    </citation>
    <scope>NUCLEOTIDE SEQUENCE [LARGE SCALE GENOMIC DNA]</scope>
    <source>
        <tissue evidence="1">Muscle</tissue>
    </source>
</reference>
<gene>
    <name evidence="1" type="ORF">BN2614_LOCUS3</name>
</gene>
<protein>
    <submittedName>
        <fullName evidence="1">Uncharacterized protein</fullName>
    </submittedName>
</protein>
<organism evidence="1 2">
    <name type="scientific">Gulo gulo</name>
    <name type="common">Wolverine</name>
    <name type="synonym">Gluton</name>
    <dbReference type="NCBI Taxonomy" id="48420"/>
    <lineage>
        <taxon>Eukaryota</taxon>
        <taxon>Metazoa</taxon>
        <taxon>Chordata</taxon>
        <taxon>Craniata</taxon>
        <taxon>Vertebrata</taxon>
        <taxon>Euteleostomi</taxon>
        <taxon>Mammalia</taxon>
        <taxon>Eutheria</taxon>
        <taxon>Laurasiatheria</taxon>
        <taxon>Carnivora</taxon>
        <taxon>Caniformia</taxon>
        <taxon>Musteloidea</taxon>
        <taxon>Mustelidae</taxon>
        <taxon>Guloninae</taxon>
        <taxon>Gulo</taxon>
    </lineage>
</organism>
<dbReference type="EMBL" id="CYRY02015437">
    <property type="protein sequence ID" value="VCW85444.1"/>
    <property type="molecule type" value="Genomic_DNA"/>
</dbReference>
<keyword evidence="2" id="KW-1185">Reference proteome</keyword>
<dbReference type="AlphaFoldDB" id="A0A9X9Q0R5"/>
<accession>A0A9X9Q0R5</accession>
<evidence type="ECO:0000313" key="2">
    <source>
        <dbReference type="Proteomes" id="UP000269945"/>
    </source>
</evidence>
<proteinExistence type="predicted"/>
<name>A0A9X9Q0R5_GULGU</name>
<evidence type="ECO:0000313" key="1">
    <source>
        <dbReference type="EMBL" id="VCW85444.1"/>
    </source>
</evidence>
<comment type="caution">
    <text evidence="1">The sequence shown here is derived from an EMBL/GenBank/DDBJ whole genome shotgun (WGS) entry which is preliminary data.</text>
</comment>
<sequence>MGTFCLIFQWGRSPEIEIKSRKTSQRSAVTIFRRSWSFAAEPSAVNYRLGYVNSVFLDKVMDPSSPTPVCINHRREYSNESANTKGGSSWCVGTYQISPATPLRTSNGWKQS</sequence>